<gene>
    <name evidence="3" type="ORF">ABS362_16240</name>
</gene>
<accession>A0ABV1RXK7</accession>
<proteinExistence type="predicted"/>
<keyword evidence="4" id="KW-1185">Reference proteome</keyword>
<keyword evidence="1" id="KW-1133">Transmembrane helix</keyword>
<comment type="caution">
    <text evidence="3">The sequence shown here is derived from an EMBL/GenBank/DDBJ whole genome shotgun (WGS) entry which is preliminary data.</text>
</comment>
<evidence type="ECO:0000313" key="3">
    <source>
        <dbReference type="EMBL" id="MER2999103.1"/>
    </source>
</evidence>
<protein>
    <submittedName>
        <fullName evidence="3">CcmD family protein</fullName>
    </submittedName>
</protein>
<dbReference type="Pfam" id="PF20077">
    <property type="entry name" value="CcmD_alt"/>
    <property type="match status" value="1"/>
</dbReference>
<dbReference type="EMBL" id="JBEOKT010000018">
    <property type="protein sequence ID" value="MER2999103.1"/>
    <property type="molecule type" value="Genomic_DNA"/>
</dbReference>
<feature type="chain" id="PRO_5047143452" evidence="2">
    <location>
        <begin position="26"/>
        <end position="89"/>
    </location>
</feature>
<evidence type="ECO:0000313" key="4">
    <source>
        <dbReference type="Proteomes" id="UP001476807"/>
    </source>
</evidence>
<keyword evidence="2" id="KW-0732">Signal</keyword>
<name>A0ABV1RXK7_9BACT</name>
<feature type="signal peptide" evidence="2">
    <location>
        <begin position="1"/>
        <end position="25"/>
    </location>
</feature>
<evidence type="ECO:0000256" key="2">
    <source>
        <dbReference type="SAM" id="SignalP"/>
    </source>
</evidence>
<reference evidence="3 4" key="1">
    <citation type="submission" date="2024-06" db="EMBL/GenBank/DDBJ databases">
        <title>Pontibacter populi HYL7-15.</title>
        <authorList>
            <person name="Kim M.K."/>
        </authorList>
    </citation>
    <scope>NUCLEOTIDE SEQUENCE [LARGE SCALE GENOMIC DNA]</scope>
    <source>
        <strain evidence="3 4">HYL7-15</strain>
    </source>
</reference>
<keyword evidence="1" id="KW-0812">Transmembrane</keyword>
<dbReference type="RefSeq" id="WP_350413690.1">
    <property type="nucleotide sequence ID" value="NZ_JBEOKT010000018.1"/>
</dbReference>
<dbReference type="Proteomes" id="UP001476807">
    <property type="component" value="Unassembled WGS sequence"/>
</dbReference>
<keyword evidence="1" id="KW-0472">Membrane</keyword>
<organism evidence="3 4">
    <name type="scientific">Pontibacter populi</name>
    <dbReference type="NCBI Taxonomy" id="890055"/>
    <lineage>
        <taxon>Bacteria</taxon>
        <taxon>Pseudomonadati</taxon>
        <taxon>Bacteroidota</taxon>
        <taxon>Cytophagia</taxon>
        <taxon>Cytophagales</taxon>
        <taxon>Hymenobacteraceae</taxon>
        <taxon>Pontibacter</taxon>
    </lineage>
</organism>
<feature type="transmembrane region" description="Helical" evidence="1">
    <location>
        <begin position="55"/>
        <end position="76"/>
    </location>
</feature>
<evidence type="ECO:0000256" key="1">
    <source>
        <dbReference type="SAM" id="Phobius"/>
    </source>
</evidence>
<sequence>MKLFKILAICCFILGALAGITQVQAQPEQTQVEYSSDPAETDIEMADTLRQDGKIWVVVVVLLTVLTGLIIYLVTLDRKVGKLEKQFKE</sequence>